<accession>A0A9D4GNY8</accession>
<feature type="compositionally biased region" description="Basic and acidic residues" evidence="1">
    <location>
        <begin position="84"/>
        <end position="96"/>
    </location>
</feature>
<evidence type="ECO:0000313" key="3">
    <source>
        <dbReference type="Proteomes" id="UP000828390"/>
    </source>
</evidence>
<proteinExistence type="predicted"/>
<comment type="caution">
    <text evidence="2">The sequence shown here is derived from an EMBL/GenBank/DDBJ whole genome shotgun (WGS) entry which is preliminary data.</text>
</comment>
<evidence type="ECO:0000256" key="1">
    <source>
        <dbReference type="SAM" id="MobiDB-lite"/>
    </source>
</evidence>
<keyword evidence="3" id="KW-1185">Reference proteome</keyword>
<organism evidence="2 3">
    <name type="scientific">Dreissena polymorpha</name>
    <name type="common">Zebra mussel</name>
    <name type="synonym">Mytilus polymorpha</name>
    <dbReference type="NCBI Taxonomy" id="45954"/>
    <lineage>
        <taxon>Eukaryota</taxon>
        <taxon>Metazoa</taxon>
        <taxon>Spiralia</taxon>
        <taxon>Lophotrochozoa</taxon>
        <taxon>Mollusca</taxon>
        <taxon>Bivalvia</taxon>
        <taxon>Autobranchia</taxon>
        <taxon>Heteroconchia</taxon>
        <taxon>Euheterodonta</taxon>
        <taxon>Imparidentia</taxon>
        <taxon>Neoheterodontei</taxon>
        <taxon>Myida</taxon>
        <taxon>Dreissenoidea</taxon>
        <taxon>Dreissenidae</taxon>
        <taxon>Dreissena</taxon>
    </lineage>
</organism>
<dbReference type="AlphaFoldDB" id="A0A9D4GNY8"/>
<dbReference type="Proteomes" id="UP000828390">
    <property type="component" value="Unassembled WGS sequence"/>
</dbReference>
<sequence length="117" mass="12535">MLRVPRTATSPPGSLPPPNRSWPSTSRGKFTLPASAGAPARSETNLRAAGAKVAFRLRETRGPSSPVDTPLRECTLAPRPPHIWSRDGRTGRLIGHRDASEPGVVVSEFPATRLLGH</sequence>
<dbReference type="EMBL" id="JAIWYP010000005">
    <property type="protein sequence ID" value="KAH3820906.1"/>
    <property type="molecule type" value="Genomic_DNA"/>
</dbReference>
<evidence type="ECO:0000313" key="2">
    <source>
        <dbReference type="EMBL" id="KAH3820906.1"/>
    </source>
</evidence>
<reference evidence="2" key="2">
    <citation type="submission" date="2020-11" db="EMBL/GenBank/DDBJ databases">
        <authorList>
            <person name="McCartney M.A."/>
            <person name="Auch B."/>
            <person name="Kono T."/>
            <person name="Mallez S."/>
            <person name="Becker A."/>
            <person name="Gohl D.M."/>
            <person name="Silverstein K.A.T."/>
            <person name="Koren S."/>
            <person name="Bechman K.B."/>
            <person name="Herman A."/>
            <person name="Abrahante J.E."/>
            <person name="Garbe J."/>
        </authorList>
    </citation>
    <scope>NUCLEOTIDE SEQUENCE</scope>
    <source>
        <strain evidence="2">Duluth1</strain>
        <tissue evidence="2">Whole animal</tissue>
    </source>
</reference>
<protein>
    <submittedName>
        <fullName evidence="2">Uncharacterized protein</fullName>
    </submittedName>
</protein>
<name>A0A9D4GNY8_DREPO</name>
<reference evidence="2" key="1">
    <citation type="journal article" date="2019" name="bioRxiv">
        <title>The Genome of the Zebra Mussel, Dreissena polymorpha: A Resource for Invasive Species Research.</title>
        <authorList>
            <person name="McCartney M.A."/>
            <person name="Auch B."/>
            <person name="Kono T."/>
            <person name="Mallez S."/>
            <person name="Zhang Y."/>
            <person name="Obille A."/>
            <person name="Becker A."/>
            <person name="Abrahante J.E."/>
            <person name="Garbe J."/>
            <person name="Badalamenti J.P."/>
            <person name="Herman A."/>
            <person name="Mangelson H."/>
            <person name="Liachko I."/>
            <person name="Sullivan S."/>
            <person name="Sone E.D."/>
            <person name="Koren S."/>
            <person name="Silverstein K.A.T."/>
            <person name="Beckman K.B."/>
            <person name="Gohl D.M."/>
        </authorList>
    </citation>
    <scope>NUCLEOTIDE SEQUENCE</scope>
    <source>
        <strain evidence="2">Duluth1</strain>
        <tissue evidence="2">Whole animal</tissue>
    </source>
</reference>
<gene>
    <name evidence="2" type="ORF">DPMN_122655</name>
</gene>
<feature type="region of interest" description="Disordered" evidence="1">
    <location>
        <begin position="59"/>
        <end position="96"/>
    </location>
</feature>
<feature type="region of interest" description="Disordered" evidence="1">
    <location>
        <begin position="1"/>
        <end position="45"/>
    </location>
</feature>